<organism evidence="1 2">
    <name type="scientific">Rhodococcus ruber BKS 20-38</name>
    <dbReference type="NCBI Taxonomy" id="1278076"/>
    <lineage>
        <taxon>Bacteria</taxon>
        <taxon>Bacillati</taxon>
        <taxon>Actinomycetota</taxon>
        <taxon>Actinomycetes</taxon>
        <taxon>Mycobacteriales</taxon>
        <taxon>Nocardiaceae</taxon>
        <taxon>Rhodococcus</taxon>
    </lineage>
</organism>
<evidence type="ECO:0008006" key="3">
    <source>
        <dbReference type="Google" id="ProtNLM"/>
    </source>
</evidence>
<accession>M2YYH3</accession>
<name>M2YYH3_9NOCA</name>
<comment type="caution">
    <text evidence="1">The sequence shown here is derived from an EMBL/GenBank/DDBJ whole genome shotgun (WGS) entry which is preliminary data.</text>
</comment>
<evidence type="ECO:0000313" key="2">
    <source>
        <dbReference type="Proteomes" id="UP000011731"/>
    </source>
</evidence>
<dbReference type="RefSeq" id="WP_003938861.1">
    <property type="nucleotide sequence ID" value="NZ_AOEX01000093.1"/>
</dbReference>
<keyword evidence="2" id="KW-1185">Reference proteome</keyword>
<proteinExistence type="predicted"/>
<dbReference type="Proteomes" id="UP000011731">
    <property type="component" value="Unassembled WGS sequence"/>
</dbReference>
<dbReference type="PATRIC" id="fig|1278076.4.peg.4918"/>
<sequence length="123" mass="13506">MPRNRTSAKSAGARFERHIADYLAQALGDDRIDRRVKTGAKDRGDIAGLRIHGQRLVAELKNCQRLDLPRWTREAALEAGNDDALTGVVIHKRHGVGDPALQWVTMTVEQFVALVGGAKPTLT</sequence>
<gene>
    <name evidence="1" type="ORF">G352_24001</name>
</gene>
<evidence type="ECO:0000313" key="1">
    <source>
        <dbReference type="EMBL" id="EME53758.1"/>
    </source>
</evidence>
<dbReference type="EMBL" id="AOEX01000093">
    <property type="protein sequence ID" value="EME53758.1"/>
    <property type="molecule type" value="Genomic_DNA"/>
</dbReference>
<protein>
    <recommendedName>
        <fullName evidence="3">Holliday junction resolvase</fullName>
    </recommendedName>
</protein>
<dbReference type="AlphaFoldDB" id="M2YYH3"/>
<reference evidence="1 2" key="1">
    <citation type="journal article" date="2013" name="Genome Announc.">
        <title>Draft Genome Sequence of Rhodococcus ruber Strain BKS 20-38.</title>
        <authorList>
            <person name="Bala M."/>
            <person name="Kumar S."/>
            <person name="Raghava G.P."/>
            <person name="Mayilraj S."/>
        </authorList>
    </citation>
    <scope>NUCLEOTIDE SEQUENCE [LARGE SCALE GENOMIC DNA]</scope>
    <source>
        <strain evidence="1 2">BKS 20-38</strain>
    </source>
</reference>